<reference evidence="1" key="2">
    <citation type="journal article" date="2023" name="IMA Fungus">
        <title>Comparative genomic study of the Penicillium genus elucidates a diverse pangenome and 15 lateral gene transfer events.</title>
        <authorList>
            <person name="Petersen C."/>
            <person name="Sorensen T."/>
            <person name="Nielsen M.R."/>
            <person name="Sondergaard T.E."/>
            <person name="Sorensen J.L."/>
            <person name="Fitzpatrick D.A."/>
            <person name="Frisvad J.C."/>
            <person name="Nielsen K.L."/>
        </authorList>
    </citation>
    <scope>NUCLEOTIDE SEQUENCE</scope>
    <source>
        <strain evidence="1">IBT 29864</strain>
    </source>
</reference>
<dbReference type="Proteomes" id="UP001147782">
    <property type="component" value="Unassembled WGS sequence"/>
</dbReference>
<dbReference type="Pfam" id="PF09351">
    <property type="entry name" value="DUF1993"/>
    <property type="match status" value="1"/>
</dbReference>
<accession>A0A9W9UW66</accession>
<organism evidence="1 2">
    <name type="scientific">Penicillium cataractarum</name>
    <dbReference type="NCBI Taxonomy" id="2100454"/>
    <lineage>
        <taxon>Eukaryota</taxon>
        <taxon>Fungi</taxon>
        <taxon>Dikarya</taxon>
        <taxon>Ascomycota</taxon>
        <taxon>Pezizomycotina</taxon>
        <taxon>Eurotiomycetes</taxon>
        <taxon>Eurotiomycetidae</taxon>
        <taxon>Eurotiales</taxon>
        <taxon>Aspergillaceae</taxon>
        <taxon>Penicillium</taxon>
    </lineage>
</organism>
<dbReference type="PANTHER" id="PTHR36922">
    <property type="entry name" value="BLL2446 PROTEIN"/>
    <property type="match status" value="1"/>
</dbReference>
<evidence type="ECO:0000313" key="1">
    <source>
        <dbReference type="EMBL" id="KAJ5359637.1"/>
    </source>
</evidence>
<evidence type="ECO:0000313" key="2">
    <source>
        <dbReference type="Proteomes" id="UP001147782"/>
    </source>
</evidence>
<dbReference type="InterPro" id="IPR018531">
    <property type="entry name" value="DUF1993"/>
</dbReference>
<dbReference type="PANTHER" id="PTHR36922:SF1">
    <property type="entry name" value="DUF1993 DOMAIN-CONTAINING PROTEIN"/>
    <property type="match status" value="1"/>
</dbReference>
<name>A0A9W9UW66_9EURO</name>
<keyword evidence="2" id="KW-1185">Reference proteome</keyword>
<dbReference type="AlphaFoldDB" id="A0A9W9UW66"/>
<dbReference type="InterPro" id="IPR034660">
    <property type="entry name" value="DinB/YfiT-like"/>
</dbReference>
<dbReference type="OrthoDB" id="3724345at2759"/>
<proteinExistence type="predicted"/>
<dbReference type="RefSeq" id="XP_056550923.1">
    <property type="nucleotide sequence ID" value="XM_056704963.1"/>
</dbReference>
<dbReference type="EMBL" id="JAPZBS010000009">
    <property type="protein sequence ID" value="KAJ5359637.1"/>
    <property type="molecule type" value="Genomic_DNA"/>
</dbReference>
<gene>
    <name evidence="1" type="ORF">N7496_012050</name>
</gene>
<dbReference type="Gene3D" id="1.20.120.450">
    <property type="entry name" value="dinb family like domain"/>
    <property type="match status" value="1"/>
</dbReference>
<sequence>MVYTLYEGFILQTKRALNTLSHILHKAEEQPNASILPSCRLHNDMKSLSYQVFAATTQTSLALAKLTAESFPTDDTSNDVVYTYAEMYARIDKVLQALDAVDKDLILEHCEVVNPAPLGADMQPLSGTTYACIMQANIFFHVSTAYGILRKEGVPLGKVDYILPFVTS</sequence>
<comment type="caution">
    <text evidence="1">The sequence shown here is derived from an EMBL/GenBank/DDBJ whole genome shotgun (WGS) entry which is preliminary data.</text>
</comment>
<dbReference type="GeneID" id="81444142"/>
<protein>
    <recommendedName>
        <fullName evidence="3">DUF1993 domain-containing protein</fullName>
    </recommendedName>
</protein>
<evidence type="ECO:0008006" key="3">
    <source>
        <dbReference type="Google" id="ProtNLM"/>
    </source>
</evidence>
<reference evidence="1" key="1">
    <citation type="submission" date="2022-11" db="EMBL/GenBank/DDBJ databases">
        <authorList>
            <person name="Petersen C."/>
        </authorList>
    </citation>
    <scope>NUCLEOTIDE SEQUENCE</scope>
    <source>
        <strain evidence="1">IBT 29864</strain>
    </source>
</reference>
<dbReference type="SUPFAM" id="SSF109854">
    <property type="entry name" value="DinB/YfiT-like putative metalloenzymes"/>
    <property type="match status" value="1"/>
</dbReference>